<protein>
    <submittedName>
        <fullName evidence="1">Uncharacterized protein</fullName>
    </submittedName>
</protein>
<sequence length="78" mass="8691">MQRRLLYAQTTASHYLTGAVHSSWKAVRERQVSLLIPTPEEDESHWLAQVAAIARESDIDIVAGTVVELGAHHIPHPK</sequence>
<reference evidence="1" key="2">
    <citation type="journal article" date="2019" name="IMA Fungus">
        <title>Genome sequencing and comparison of five Tilletia species to identify candidate genes for the detection of regulated species infecting wheat.</title>
        <authorList>
            <person name="Nguyen H.D.T."/>
            <person name="Sultana T."/>
            <person name="Kesanakurti P."/>
            <person name="Hambleton S."/>
        </authorList>
    </citation>
    <scope>NUCLEOTIDE SEQUENCE</scope>
    <source>
        <strain evidence="1">DAOMC 236416</strain>
    </source>
</reference>
<evidence type="ECO:0000313" key="2">
    <source>
        <dbReference type="Proteomes" id="UP000077521"/>
    </source>
</evidence>
<evidence type="ECO:0000313" key="1">
    <source>
        <dbReference type="EMBL" id="KAE8259513.1"/>
    </source>
</evidence>
<dbReference type="AlphaFoldDB" id="A0A177TK49"/>
<dbReference type="EMBL" id="LWDF02000034">
    <property type="protein sequence ID" value="KAE8259513.1"/>
    <property type="molecule type" value="Genomic_DNA"/>
</dbReference>
<dbReference type="Proteomes" id="UP000077521">
    <property type="component" value="Unassembled WGS sequence"/>
</dbReference>
<gene>
    <name evidence="1" type="ORF">A4X13_0g964</name>
</gene>
<comment type="caution">
    <text evidence="1">The sequence shown here is derived from an EMBL/GenBank/DDBJ whole genome shotgun (WGS) entry which is preliminary data.</text>
</comment>
<accession>A0A177TK49</accession>
<keyword evidence="2" id="KW-1185">Reference proteome</keyword>
<organism evidence="1 2">
    <name type="scientific">Tilletia indica</name>
    <dbReference type="NCBI Taxonomy" id="43049"/>
    <lineage>
        <taxon>Eukaryota</taxon>
        <taxon>Fungi</taxon>
        <taxon>Dikarya</taxon>
        <taxon>Basidiomycota</taxon>
        <taxon>Ustilaginomycotina</taxon>
        <taxon>Exobasidiomycetes</taxon>
        <taxon>Tilletiales</taxon>
        <taxon>Tilletiaceae</taxon>
        <taxon>Tilletia</taxon>
    </lineage>
</organism>
<name>A0A177TK49_9BASI</name>
<reference evidence="1" key="1">
    <citation type="submission" date="2016-04" db="EMBL/GenBank/DDBJ databases">
        <authorList>
            <person name="Nguyen H.D."/>
            <person name="Samba Siva P."/>
            <person name="Cullis J."/>
            <person name="Levesque C.A."/>
            <person name="Hambleton S."/>
        </authorList>
    </citation>
    <scope>NUCLEOTIDE SEQUENCE</scope>
    <source>
        <strain evidence="1">DAOMC 236416</strain>
    </source>
</reference>
<proteinExistence type="predicted"/>